<dbReference type="OrthoDB" id="9780884at2"/>
<dbReference type="AlphaFoldDB" id="A0A4Y6PNW7"/>
<reference evidence="2 3" key="1">
    <citation type="submission" date="2019-06" db="EMBL/GenBank/DDBJ databases">
        <title>Persicimonas caeni gen. nov., sp. nov., a predatory bacterium isolated from solar saltern.</title>
        <authorList>
            <person name="Wang S."/>
        </authorList>
    </citation>
    <scope>NUCLEOTIDE SEQUENCE [LARGE SCALE GENOMIC DNA]</scope>
    <source>
        <strain evidence="2 3">YN101</strain>
    </source>
</reference>
<dbReference type="Pfam" id="PF00149">
    <property type="entry name" value="Metallophos"/>
    <property type="match status" value="1"/>
</dbReference>
<dbReference type="CDD" id="cd07385">
    <property type="entry name" value="MPP_YkuE_C"/>
    <property type="match status" value="1"/>
</dbReference>
<name>A0A4Y6PNW7_PERCE</name>
<dbReference type="Proteomes" id="UP000315995">
    <property type="component" value="Chromosome"/>
</dbReference>
<feature type="domain" description="Calcineurin-like phosphoesterase" evidence="1">
    <location>
        <begin position="87"/>
        <end position="245"/>
    </location>
</feature>
<dbReference type="InterPro" id="IPR029052">
    <property type="entry name" value="Metallo-depent_PP-like"/>
</dbReference>
<dbReference type="EMBL" id="CP041186">
    <property type="protein sequence ID" value="QDG50021.1"/>
    <property type="molecule type" value="Genomic_DNA"/>
</dbReference>
<accession>A0A5B8XZK1</accession>
<protein>
    <submittedName>
        <fullName evidence="2">Metallophosphoesterase</fullName>
    </submittedName>
</protein>
<dbReference type="Gene3D" id="3.60.21.10">
    <property type="match status" value="1"/>
</dbReference>
<dbReference type="SUPFAM" id="SSF56300">
    <property type="entry name" value="Metallo-dependent phosphatases"/>
    <property type="match status" value="1"/>
</dbReference>
<dbReference type="PANTHER" id="PTHR31302:SF0">
    <property type="entry name" value="TRANSMEMBRANE PROTEIN WITH METALLOPHOSPHOESTERASE DOMAIN"/>
    <property type="match status" value="1"/>
</dbReference>
<sequence>METLLGRRRADFLVEWPSADTLCKQKFSSPRCEAHKLVQRLADGNRCGSTVCPGKSTPMINPLKEVEVNRFVLRHPRVTEALADMCIAQITDIHLGRWVKPRHLLQIVEFVNEHEPHLVALTGDYVGYNTDDIAPCIQTLGELEPPTYAVLGNHDHWASTEQTQNEFERAEIPLLTNERVRFAHGDTEITVVGVDDHVTRHADVEAAFDGHEDEGFCLTLNHVPAVAPACAEKGSHLILSGHTHGFQFNVPGVTHKIAESFGTEYYAGPYRLGESYLYISRGLGSASWPWRIRAKPEITFFDLRPSKEIHLELVESETMSVKHRP</sequence>
<organism evidence="2 3">
    <name type="scientific">Persicimonas caeni</name>
    <dbReference type="NCBI Taxonomy" id="2292766"/>
    <lineage>
        <taxon>Bacteria</taxon>
        <taxon>Deltaproteobacteria</taxon>
        <taxon>Bradymonadales</taxon>
        <taxon>Bradymonadaceae</taxon>
        <taxon>Persicimonas</taxon>
    </lineage>
</organism>
<evidence type="ECO:0000313" key="2">
    <source>
        <dbReference type="EMBL" id="QDG50021.1"/>
    </source>
</evidence>
<dbReference type="PANTHER" id="PTHR31302">
    <property type="entry name" value="TRANSMEMBRANE PROTEIN WITH METALLOPHOSPHOESTERASE DOMAIN-RELATED"/>
    <property type="match status" value="1"/>
</dbReference>
<dbReference type="InterPro" id="IPR004843">
    <property type="entry name" value="Calcineurin-like_PHP"/>
</dbReference>
<dbReference type="GO" id="GO:0016787">
    <property type="term" value="F:hydrolase activity"/>
    <property type="evidence" value="ECO:0007669"/>
    <property type="project" value="InterPro"/>
</dbReference>
<proteinExistence type="predicted"/>
<dbReference type="InterPro" id="IPR051158">
    <property type="entry name" value="Metallophosphoesterase_sf"/>
</dbReference>
<keyword evidence="3" id="KW-1185">Reference proteome</keyword>
<evidence type="ECO:0000313" key="3">
    <source>
        <dbReference type="Proteomes" id="UP000315995"/>
    </source>
</evidence>
<gene>
    <name evidence="2" type="ORF">FIV42_04475</name>
</gene>
<accession>A0A4Y6PNW7</accession>
<evidence type="ECO:0000259" key="1">
    <source>
        <dbReference type="Pfam" id="PF00149"/>
    </source>
</evidence>